<keyword evidence="3" id="KW-1185">Reference proteome</keyword>
<accession>A0A931MW35</accession>
<proteinExistence type="predicted"/>
<evidence type="ECO:0000313" key="2">
    <source>
        <dbReference type="EMBL" id="MBH0231327.1"/>
    </source>
</evidence>
<feature type="transmembrane region" description="Helical" evidence="1">
    <location>
        <begin position="7"/>
        <end position="25"/>
    </location>
</feature>
<keyword evidence="1" id="KW-1133">Transmembrane helix</keyword>
<gene>
    <name evidence="2" type="ORF">H0267_13950</name>
</gene>
<keyword evidence="1" id="KW-0472">Membrane</keyword>
<feature type="transmembrane region" description="Helical" evidence="1">
    <location>
        <begin position="31"/>
        <end position="50"/>
    </location>
</feature>
<protein>
    <submittedName>
        <fullName evidence="2">Uncharacterized protein</fullName>
    </submittedName>
</protein>
<comment type="caution">
    <text evidence="2">The sequence shown here is derived from an EMBL/GenBank/DDBJ whole genome shotgun (WGS) entry which is preliminary data.</text>
</comment>
<evidence type="ECO:0000313" key="3">
    <source>
        <dbReference type="Proteomes" id="UP000614490"/>
    </source>
</evidence>
<keyword evidence="1" id="KW-0812">Transmembrane</keyword>
<name>A0A931MW35_9BACI</name>
<organism evidence="2 3">
    <name type="scientific">Halobacillus yeomjeoni</name>
    <dbReference type="NCBI Taxonomy" id="311194"/>
    <lineage>
        <taxon>Bacteria</taxon>
        <taxon>Bacillati</taxon>
        <taxon>Bacillota</taxon>
        <taxon>Bacilli</taxon>
        <taxon>Bacillales</taxon>
        <taxon>Bacillaceae</taxon>
        <taxon>Halobacillus</taxon>
    </lineage>
</organism>
<dbReference type="RefSeq" id="WP_197317954.1">
    <property type="nucleotide sequence ID" value="NZ_JADZSC010000003.1"/>
</dbReference>
<evidence type="ECO:0000256" key="1">
    <source>
        <dbReference type="SAM" id="Phobius"/>
    </source>
</evidence>
<reference evidence="2 3" key="1">
    <citation type="journal article" date="2005" name="Int. J. Syst. Evol. Microbiol.">
        <title>Halobacillus yeomjeoni sp. nov., isolated from a marine solar saltern in Korea.</title>
        <authorList>
            <person name="Yoon J.H."/>
            <person name="Kang S.J."/>
            <person name="Lee C.H."/>
            <person name="Oh H.W."/>
            <person name="Oh T.K."/>
        </authorList>
    </citation>
    <scope>NUCLEOTIDE SEQUENCE [LARGE SCALE GENOMIC DNA]</scope>
    <source>
        <strain evidence="2 3">KCTC 3957</strain>
    </source>
</reference>
<dbReference type="AlphaFoldDB" id="A0A931MW35"/>
<sequence>MKTSTILFTIIALMHSITFMNILIFEGEWNGIVLFLSIILFITAVFYFSIEVRAGIKRHSKTVS</sequence>
<dbReference type="Proteomes" id="UP000614490">
    <property type="component" value="Unassembled WGS sequence"/>
</dbReference>
<dbReference type="EMBL" id="JADZSC010000003">
    <property type="protein sequence ID" value="MBH0231327.1"/>
    <property type="molecule type" value="Genomic_DNA"/>
</dbReference>